<name>A0A1J1GNU0_PLARL</name>
<evidence type="ECO:0000256" key="1">
    <source>
        <dbReference type="SAM" id="MobiDB-lite"/>
    </source>
</evidence>
<feature type="transmembrane region" description="Helical" evidence="2">
    <location>
        <begin position="46"/>
        <end position="64"/>
    </location>
</feature>
<organism evidence="3 4">
    <name type="scientific">Plasmodium relictum</name>
    <dbReference type="NCBI Taxonomy" id="85471"/>
    <lineage>
        <taxon>Eukaryota</taxon>
        <taxon>Sar</taxon>
        <taxon>Alveolata</taxon>
        <taxon>Apicomplexa</taxon>
        <taxon>Aconoidasida</taxon>
        <taxon>Haemosporida</taxon>
        <taxon>Plasmodiidae</taxon>
        <taxon>Plasmodium</taxon>
        <taxon>Plasmodium (Haemamoeba)</taxon>
    </lineage>
</organism>
<gene>
    <name evidence="3" type="ORF">PRELSG_0015200</name>
</gene>
<keyword evidence="2" id="KW-0812">Transmembrane</keyword>
<keyword evidence="4" id="KW-1185">Reference proteome</keyword>
<keyword evidence="2" id="KW-0472">Membrane</keyword>
<dbReference type="VEuPathDB" id="PlasmoDB:PRELSG_0015200"/>
<protein>
    <submittedName>
        <fullName evidence="3">Uncharacterized protein</fullName>
    </submittedName>
</protein>
<feature type="region of interest" description="Disordered" evidence="1">
    <location>
        <begin position="107"/>
        <end position="157"/>
    </location>
</feature>
<evidence type="ECO:0000256" key="2">
    <source>
        <dbReference type="SAM" id="Phobius"/>
    </source>
</evidence>
<dbReference type="GeneID" id="39734075"/>
<dbReference type="RefSeq" id="XP_028531355.1">
    <property type="nucleotide sequence ID" value="XM_028677823.1"/>
</dbReference>
<evidence type="ECO:0000313" key="3">
    <source>
        <dbReference type="EMBL" id="CRG85786.1"/>
    </source>
</evidence>
<dbReference type="OMA" id="NIITSTW"/>
<keyword evidence="2" id="KW-1133">Transmembrane helix</keyword>
<accession>A0A1J1GNU0</accession>
<dbReference type="Proteomes" id="UP000220158">
    <property type="component" value="Unassembled WGS sequence"/>
</dbReference>
<evidence type="ECO:0000313" key="4">
    <source>
        <dbReference type="Proteomes" id="UP000220158"/>
    </source>
</evidence>
<proteinExistence type="predicted"/>
<feature type="compositionally biased region" description="Acidic residues" evidence="1">
    <location>
        <begin position="111"/>
        <end position="156"/>
    </location>
</feature>
<reference evidence="3 4" key="1">
    <citation type="submission" date="2015-04" db="EMBL/GenBank/DDBJ databases">
        <authorList>
            <consortium name="Pathogen Informatics"/>
        </authorList>
    </citation>
    <scope>NUCLEOTIDE SEQUENCE [LARGE SCALE GENOMIC DNA]</scope>
    <source>
        <strain evidence="3 4">SGS1</strain>
    </source>
</reference>
<dbReference type="EMBL" id="CVMU01000476">
    <property type="protein sequence ID" value="CRG85786.1"/>
    <property type="molecule type" value="Genomic_DNA"/>
</dbReference>
<sequence>MNSCNNQSNLFTKGTFTIRKMGLNYYSINSFKNDKEKCKSVNHINLNSYKLFIALFFYFSYFLLQNMIQPKNKISELNLIKDNLRIMFEGQGEANKDVSDMNQIKLTSLDDGNENNDENGDNSENENDDKSDDENNDGENENSDEIESEDDSDINDLDINKDSYNAMLNCWRKRCYDTTNIITSTWFQWYCGVKTKDMDEQWKDEMFESWQNLMFGELLEEDKKNIHKLKKMIKKKSSADSIQKIYKKGDKLWKKRMRELRKEWKDFMVDCLEMWEDIKDHTRSDDEDDDERGAPSIIA</sequence>
<dbReference type="KEGG" id="prel:PRELSG_0015200"/>
<dbReference type="AlphaFoldDB" id="A0A1J1GNU0"/>